<feature type="region of interest" description="Disordered" evidence="4">
    <location>
        <begin position="592"/>
        <end position="615"/>
    </location>
</feature>
<dbReference type="InterPro" id="IPR047212">
    <property type="entry name" value="TPP_POXB-like"/>
</dbReference>
<dbReference type="Gene3D" id="3.40.50.1220">
    <property type="entry name" value="TPP-binding domain"/>
    <property type="match status" value="1"/>
</dbReference>
<gene>
    <name evidence="8" type="ORF">ABXL37_02875</name>
</gene>
<proteinExistence type="inferred from homology"/>
<comment type="similarity">
    <text evidence="1 3">Belongs to the TPP enzyme family.</text>
</comment>
<keyword evidence="2 3" id="KW-0786">Thiamine pyrophosphate</keyword>
<dbReference type="PANTHER" id="PTHR42981:SF2">
    <property type="entry name" value="PYRUVATE DEHYDROGENASE [UBIQUINONE]"/>
    <property type="match status" value="1"/>
</dbReference>
<sequence length="615" mass="66177">MATVADFIVERLYDWGVRRIYGYPGDGINGFFGALNRADGKIEFIQARHEEMAAFMASAHAKFTGELGVCVATSGPGAAHLVTGLYDARLDHMPVLAIVGQQARAALGGHYQQEVDLPALFKDVAGAFVQLATVPGQVRHLVDRAVRTALGARAVTALVLPNDLQELDYAPPKRAHGTVHSGVGYTAPKVVPYADDLRRAADVLNAGSKVALLVGAGALKATDEVIAVADKLGAGAAKALLGKAALPDDLPWVTGSIGLLGTKPSYALMTECDTLLVVGSGFPYSEFLPKEGQARGVQIDLKADMLSLRYPMEVNLVGDSAETLRALLPLLNERRDTAWRDRIAKWNRDWHDTLAARAAAKASAGRGVNPQRAFTELSPRLPDDVILTSDSGSCANWYARDLMMRRGMMGSLSGGLASMGAAVPYAIAAKFAHPVRPVIAMVGDGAMQMNNMAELITVAKYWRQWPDPRWICMVLNNEDLNQVTWEQRVMEGDPKFDASQRIPNVPYYRFATLLGLKGIYVDDPEQLGAAWDEALASDRPVVLEVKSDPEVPPLPPHVTLQQAKHFAETLVRGDPREGNVIVETARQVLSAVLPGDHGDKADKAGKGSKDGKGES</sequence>
<dbReference type="InterPro" id="IPR029061">
    <property type="entry name" value="THDP-binding"/>
</dbReference>
<dbReference type="Pfam" id="PF00205">
    <property type="entry name" value="TPP_enzyme_M"/>
    <property type="match status" value="1"/>
</dbReference>
<feature type="compositionally biased region" description="Basic and acidic residues" evidence="4">
    <location>
        <begin position="596"/>
        <end position="615"/>
    </location>
</feature>
<dbReference type="InterPro" id="IPR012001">
    <property type="entry name" value="Thiamin_PyroP_enz_TPP-bd_dom"/>
</dbReference>
<feature type="domain" description="Thiamine pyrophosphate enzyme central" evidence="5">
    <location>
        <begin position="197"/>
        <end position="327"/>
    </location>
</feature>
<dbReference type="SUPFAM" id="SSF52518">
    <property type="entry name" value="Thiamin diphosphate-binding fold (THDP-binding)"/>
    <property type="match status" value="2"/>
</dbReference>
<dbReference type="CDD" id="cd07039">
    <property type="entry name" value="TPP_PYR_POX"/>
    <property type="match status" value="1"/>
</dbReference>
<organism evidence="8 9">
    <name type="scientific">Burkholderia sola</name>
    <dbReference type="NCBI Taxonomy" id="2843302"/>
    <lineage>
        <taxon>Bacteria</taxon>
        <taxon>Pseudomonadati</taxon>
        <taxon>Pseudomonadota</taxon>
        <taxon>Betaproteobacteria</taxon>
        <taxon>Burkholderiales</taxon>
        <taxon>Burkholderiaceae</taxon>
        <taxon>Burkholderia</taxon>
        <taxon>Burkholderia cepacia complex</taxon>
    </lineage>
</organism>
<dbReference type="InterPro" id="IPR012000">
    <property type="entry name" value="Thiamin_PyroP_enz_cen_dom"/>
</dbReference>
<reference evidence="8 9" key="1">
    <citation type="submission" date="2024-06" db="EMBL/GenBank/DDBJ databases">
        <title>Burkholderia sola in Mexico.</title>
        <authorList>
            <person name="Estrada P."/>
        </authorList>
    </citation>
    <scope>NUCLEOTIDE SEQUENCE [LARGE SCALE GENOMIC DNA]</scope>
    <source>
        <strain evidence="8 9">CpTa8-5</strain>
    </source>
</reference>
<protein>
    <submittedName>
        <fullName evidence="8">Thiamine pyrophosphate-requiring protein</fullName>
    </submittedName>
</protein>
<dbReference type="PROSITE" id="PS00187">
    <property type="entry name" value="TPP_ENZYMES"/>
    <property type="match status" value="1"/>
</dbReference>
<evidence type="ECO:0000256" key="3">
    <source>
        <dbReference type="RuleBase" id="RU362132"/>
    </source>
</evidence>
<dbReference type="InterPro" id="IPR000399">
    <property type="entry name" value="TPP-bd_CS"/>
</dbReference>
<evidence type="ECO:0000259" key="5">
    <source>
        <dbReference type="Pfam" id="PF00205"/>
    </source>
</evidence>
<dbReference type="Gene3D" id="3.40.50.970">
    <property type="match status" value="2"/>
</dbReference>
<keyword evidence="9" id="KW-1185">Reference proteome</keyword>
<evidence type="ECO:0000256" key="1">
    <source>
        <dbReference type="ARBA" id="ARBA00007812"/>
    </source>
</evidence>
<dbReference type="SUPFAM" id="SSF52467">
    <property type="entry name" value="DHS-like NAD/FAD-binding domain"/>
    <property type="match status" value="1"/>
</dbReference>
<evidence type="ECO:0000256" key="4">
    <source>
        <dbReference type="SAM" id="MobiDB-lite"/>
    </source>
</evidence>
<comment type="caution">
    <text evidence="8">The sequence shown here is derived from an EMBL/GenBank/DDBJ whole genome shotgun (WGS) entry which is preliminary data.</text>
</comment>
<evidence type="ECO:0000256" key="2">
    <source>
        <dbReference type="ARBA" id="ARBA00023052"/>
    </source>
</evidence>
<dbReference type="EMBL" id="JBEWCH010000001">
    <property type="protein sequence ID" value="MET1473182.1"/>
    <property type="molecule type" value="Genomic_DNA"/>
</dbReference>
<dbReference type="InterPro" id="IPR011766">
    <property type="entry name" value="TPP_enzyme_TPP-bd"/>
</dbReference>
<dbReference type="InterPro" id="IPR047210">
    <property type="entry name" value="TPP_PYR_POXB-like"/>
</dbReference>
<evidence type="ECO:0000259" key="6">
    <source>
        <dbReference type="Pfam" id="PF02775"/>
    </source>
</evidence>
<accession>A0ABV2C262</accession>
<dbReference type="NCBIfam" id="NF006129">
    <property type="entry name" value="PRK08273.1"/>
    <property type="match status" value="1"/>
</dbReference>
<dbReference type="InterPro" id="IPR047211">
    <property type="entry name" value="POXB-like"/>
</dbReference>
<dbReference type="CDD" id="cd02014">
    <property type="entry name" value="TPP_POX"/>
    <property type="match status" value="1"/>
</dbReference>
<dbReference type="Pfam" id="PF02775">
    <property type="entry name" value="TPP_enzyme_C"/>
    <property type="match status" value="1"/>
</dbReference>
<evidence type="ECO:0000259" key="7">
    <source>
        <dbReference type="Pfam" id="PF02776"/>
    </source>
</evidence>
<dbReference type="Proteomes" id="UP001548587">
    <property type="component" value="Unassembled WGS sequence"/>
</dbReference>
<evidence type="ECO:0000313" key="9">
    <source>
        <dbReference type="Proteomes" id="UP001548587"/>
    </source>
</evidence>
<name>A0ABV2C262_9BURK</name>
<feature type="domain" description="Thiamine pyrophosphate enzyme N-terminal TPP-binding" evidence="7">
    <location>
        <begin position="3"/>
        <end position="117"/>
    </location>
</feature>
<dbReference type="Pfam" id="PF02776">
    <property type="entry name" value="TPP_enzyme_N"/>
    <property type="match status" value="1"/>
</dbReference>
<evidence type="ECO:0000313" key="8">
    <source>
        <dbReference type="EMBL" id="MET1473182.1"/>
    </source>
</evidence>
<dbReference type="RefSeq" id="WP_209924407.1">
    <property type="nucleotide sequence ID" value="NZ_JBEWCH010000001.1"/>
</dbReference>
<feature type="domain" description="Thiamine pyrophosphate enzyme TPP-binding" evidence="6">
    <location>
        <begin position="390"/>
        <end position="545"/>
    </location>
</feature>
<dbReference type="PANTHER" id="PTHR42981">
    <property type="entry name" value="PYRUVATE DEHYDROGENASE [UBIQUINONE]"/>
    <property type="match status" value="1"/>
</dbReference>
<dbReference type="InterPro" id="IPR029035">
    <property type="entry name" value="DHS-like_NAD/FAD-binding_dom"/>
</dbReference>